<protein>
    <submittedName>
        <fullName evidence="2">Uncharacterized protein</fullName>
    </submittedName>
</protein>
<gene>
    <name evidence="2" type="ORF">B0J12DRAFT_335563</name>
</gene>
<feature type="compositionally biased region" description="Polar residues" evidence="1">
    <location>
        <begin position="184"/>
        <end position="198"/>
    </location>
</feature>
<name>A0ABQ8GPD9_9PEZI</name>
<comment type="caution">
    <text evidence="2">The sequence shown here is derived from an EMBL/GenBank/DDBJ whole genome shotgun (WGS) entry which is preliminary data.</text>
</comment>
<proteinExistence type="predicted"/>
<reference evidence="2 3" key="1">
    <citation type="journal article" date="2021" name="Nat. Commun.">
        <title>Genetic determinants of endophytism in the Arabidopsis root mycobiome.</title>
        <authorList>
            <person name="Mesny F."/>
            <person name="Miyauchi S."/>
            <person name="Thiergart T."/>
            <person name="Pickel B."/>
            <person name="Atanasova L."/>
            <person name="Karlsson M."/>
            <person name="Huettel B."/>
            <person name="Barry K.W."/>
            <person name="Haridas S."/>
            <person name="Chen C."/>
            <person name="Bauer D."/>
            <person name="Andreopoulos W."/>
            <person name="Pangilinan J."/>
            <person name="LaButti K."/>
            <person name="Riley R."/>
            <person name="Lipzen A."/>
            <person name="Clum A."/>
            <person name="Drula E."/>
            <person name="Henrissat B."/>
            <person name="Kohler A."/>
            <person name="Grigoriev I.V."/>
            <person name="Martin F.M."/>
            <person name="Hacquard S."/>
        </authorList>
    </citation>
    <scope>NUCLEOTIDE SEQUENCE [LARGE SCALE GENOMIC DNA]</scope>
    <source>
        <strain evidence="2 3">MPI-SDFR-AT-0080</strain>
    </source>
</reference>
<evidence type="ECO:0000313" key="2">
    <source>
        <dbReference type="EMBL" id="KAH7060484.1"/>
    </source>
</evidence>
<dbReference type="Proteomes" id="UP000774617">
    <property type="component" value="Unassembled WGS sequence"/>
</dbReference>
<sequence length="213" mass="23977">MSRWSSHPDVDVTNAIDHSIQSIASARGLTTRNSSANTMHCYRTAQAHTPHTAVRRAANPFLSKSRSLQGQPLVREMTIRPPPPVVLETSRKYLPKTSLPSSEPNTRYALGQEPPVYYCNLLTDIDIQTMQLEGGVDPARLKWVAMRNSRSDDNAAIDSAERGWVRARLALANYMHRAEKLRRQQQQVGKTPPSATAHTQEKREEDLLSRRRG</sequence>
<evidence type="ECO:0000313" key="3">
    <source>
        <dbReference type="Proteomes" id="UP000774617"/>
    </source>
</evidence>
<dbReference type="EMBL" id="JAGTJR010000005">
    <property type="protein sequence ID" value="KAH7060484.1"/>
    <property type="molecule type" value="Genomic_DNA"/>
</dbReference>
<organism evidence="2 3">
    <name type="scientific">Macrophomina phaseolina</name>
    <dbReference type="NCBI Taxonomy" id="35725"/>
    <lineage>
        <taxon>Eukaryota</taxon>
        <taxon>Fungi</taxon>
        <taxon>Dikarya</taxon>
        <taxon>Ascomycota</taxon>
        <taxon>Pezizomycotina</taxon>
        <taxon>Dothideomycetes</taxon>
        <taxon>Dothideomycetes incertae sedis</taxon>
        <taxon>Botryosphaeriales</taxon>
        <taxon>Botryosphaeriaceae</taxon>
        <taxon>Macrophomina</taxon>
    </lineage>
</organism>
<evidence type="ECO:0000256" key="1">
    <source>
        <dbReference type="SAM" id="MobiDB-lite"/>
    </source>
</evidence>
<feature type="region of interest" description="Disordered" evidence="1">
    <location>
        <begin position="180"/>
        <end position="213"/>
    </location>
</feature>
<feature type="compositionally biased region" description="Basic and acidic residues" evidence="1">
    <location>
        <begin position="199"/>
        <end position="213"/>
    </location>
</feature>
<accession>A0ABQ8GPD9</accession>
<keyword evidence="3" id="KW-1185">Reference proteome</keyword>